<dbReference type="AlphaFoldDB" id="A0A6J6B0I2"/>
<gene>
    <name evidence="1" type="ORF">UFOPK1410_00182</name>
</gene>
<dbReference type="EMBL" id="CAEZSH010000011">
    <property type="protein sequence ID" value="CAB4532264.1"/>
    <property type="molecule type" value="Genomic_DNA"/>
</dbReference>
<protein>
    <submittedName>
        <fullName evidence="1">Unannotated protein</fullName>
    </submittedName>
</protein>
<name>A0A6J6B0I2_9ZZZZ</name>
<evidence type="ECO:0000313" key="1">
    <source>
        <dbReference type="EMBL" id="CAB4532264.1"/>
    </source>
</evidence>
<accession>A0A6J6B0I2</accession>
<reference evidence="1" key="1">
    <citation type="submission" date="2020-05" db="EMBL/GenBank/DDBJ databases">
        <authorList>
            <person name="Chiriac C."/>
            <person name="Salcher M."/>
            <person name="Ghai R."/>
            <person name="Kavagutti S V."/>
        </authorList>
    </citation>
    <scope>NUCLEOTIDE SEQUENCE</scope>
</reference>
<proteinExistence type="predicted"/>
<organism evidence="1">
    <name type="scientific">freshwater metagenome</name>
    <dbReference type="NCBI Taxonomy" id="449393"/>
    <lineage>
        <taxon>unclassified sequences</taxon>
        <taxon>metagenomes</taxon>
        <taxon>ecological metagenomes</taxon>
    </lineage>
</organism>
<sequence>MVTGVDHLGLNFDQRTVVIGPYGHFVNVKTKLIQALDAAINLPLFFDFESFGAG</sequence>